<dbReference type="GO" id="GO:0015628">
    <property type="term" value="P:protein secretion by the type II secretion system"/>
    <property type="evidence" value="ECO:0007669"/>
    <property type="project" value="TreeGrafter"/>
</dbReference>
<dbReference type="HOGENOM" id="CLU_052011_4_2_6"/>
<dbReference type="InterPro" id="IPR004509">
    <property type="entry name" value="Competence_ComEA_HhH"/>
</dbReference>
<reference evidence="3 4" key="1">
    <citation type="journal article" date="2011" name="Stand. Genomic Sci.">
        <title>Complete genome sequence of 'Thioalkalivibrio sulfidophilus' HL-EbGr7.</title>
        <authorList>
            <person name="Muyzer G."/>
            <person name="Sorokin D.Y."/>
            <person name="Mavromatis K."/>
            <person name="Lapidus A."/>
            <person name="Clum A."/>
            <person name="Ivanova N."/>
            <person name="Pati A."/>
            <person name="d'Haeseleer P."/>
            <person name="Woyke T."/>
            <person name="Kyrpides N.C."/>
        </authorList>
    </citation>
    <scope>NUCLEOTIDE SEQUENCE [LARGE SCALE GENOMIC DNA]</scope>
    <source>
        <strain evidence="3 4">HL-EbGR7</strain>
    </source>
</reference>
<dbReference type="InterPro" id="IPR051675">
    <property type="entry name" value="Endo/Exo/Phosphatase_dom_1"/>
</dbReference>
<dbReference type="InterPro" id="IPR010994">
    <property type="entry name" value="RuvA_2-like"/>
</dbReference>
<dbReference type="eggNOG" id="COG1555">
    <property type="taxonomic scope" value="Bacteria"/>
</dbReference>
<dbReference type="PANTHER" id="PTHR21180:SF32">
    <property type="entry name" value="ENDONUCLEASE_EXONUCLEASE_PHOSPHATASE FAMILY DOMAIN-CONTAINING PROTEIN 1"/>
    <property type="match status" value="1"/>
</dbReference>
<sequence length="89" mass="9838" precursor="true">MKHLSVIAFAILLFFSLPVFADAPDARINVNTADAQTLTQLTGIGPSRAEAIIAHREQHGPFRSLHELTQVSGIGERTVQENRERIAFE</sequence>
<keyword evidence="1" id="KW-0732">Signal</keyword>
<dbReference type="Pfam" id="PF12836">
    <property type="entry name" value="HHH_3"/>
    <property type="match status" value="1"/>
</dbReference>
<dbReference type="NCBIfam" id="TIGR00426">
    <property type="entry name" value="competence protein ComEA helix-hairpin-helix repeat region"/>
    <property type="match status" value="1"/>
</dbReference>
<dbReference type="RefSeq" id="WP_012638115.1">
    <property type="nucleotide sequence ID" value="NC_011901.1"/>
</dbReference>
<feature type="domain" description="Helix-hairpin-helix DNA-binding motif class 1" evidence="2">
    <location>
        <begin position="36"/>
        <end position="55"/>
    </location>
</feature>
<evidence type="ECO:0000313" key="3">
    <source>
        <dbReference type="EMBL" id="ACL72632.1"/>
    </source>
</evidence>
<evidence type="ECO:0000256" key="1">
    <source>
        <dbReference type="SAM" id="SignalP"/>
    </source>
</evidence>
<evidence type="ECO:0000259" key="2">
    <source>
        <dbReference type="SMART" id="SM00278"/>
    </source>
</evidence>
<accession>B8GRS8</accession>
<dbReference type="GO" id="GO:0003677">
    <property type="term" value="F:DNA binding"/>
    <property type="evidence" value="ECO:0007669"/>
    <property type="project" value="InterPro"/>
</dbReference>
<dbReference type="EMBL" id="CP001339">
    <property type="protein sequence ID" value="ACL72632.1"/>
    <property type="molecule type" value="Genomic_DNA"/>
</dbReference>
<dbReference type="Proteomes" id="UP000002383">
    <property type="component" value="Chromosome"/>
</dbReference>
<dbReference type="PANTHER" id="PTHR21180">
    <property type="entry name" value="ENDONUCLEASE/EXONUCLEASE/PHOSPHATASE FAMILY DOMAIN-CONTAINING PROTEIN 1"/>
    <property type="match status" value="1"/>
</dbReference>
<dbReference type="InterPro" id="IPR003583">
    <property type="entry name" value="Hlx-hairpin-Hlx_DNA-bd_motif"/>
</dbReference>
<dbReference type="KEGG" id="tgr:Tgr7_1548"/>
<dbReference type="SUPFAM" id="SSF47781">
    <property type="entry name" value="RuvA domain 2-like"/>
    <property type="match status" value="1"/>
</dbReference>
<feature type="chain" id="PRO_5002872922" evidence="1">
    <location>
        <begin position="22"/>
        <end position="89"/>
    </location>
</feature>
<feature type="signal peptide" evidence="1">
    <location>
        <begin position="1"/>
        <end position="21"/>
    </location>
</feature>
<gene>
    <name evidence="3" type="ordered locus">Tgr7_1548</name>
</gene>
<dbReference type="STRING" id="396588.Tgr7_1548"/>
<dbReference type="AlphaFoldDB" id="B8GRS8"/>
<proteinExistence type="predicted"/>
<dbReference type="SMART" id="SM00278">
    <property type="entry name" value="HhH1"/>
    <property type="match status" value="2"/>
</dbReference>
<dbReference type="OrthoDB" id="7510573at2"/>
<dbReference type="Gene3D" id="1.10.150.280">
    <property type="entry name" value="AF1531-like domain"/>
    <property type="match status" value="1"/>
</dbReference>
<organism evidence="3 4">
    <name type="scientific">Thioalkalivibrio sulfidiphilus (strain HL-EbGR7)</name>
    <dbReference type="NCBI Taxonomy" id="396588"/>
    <lineage>
        <taxon>Bacteria</taxon>
        <taxon>Pseudomonadati</taxon>
        <taxon>Pseudomonadota</taxon>
        <taxon>Gammaproteobacteria</taxon>
        <taxon>Chromatiales</taxon>
        <taxon>Ectothiorhodospiraceae</taxon>
        <taxon>Thioalkalivibrio</taxon>
    </lineage>
</organism>
<dbReference type="GO" id="GO:0015627">
    <property type="term" value="C:type II protein secretion system complex"/>
    <property type="evidence" value="ECO:0007669"/>
    <property type="project" value="TreeGrafter"/>
</dbReference>
<feature type="domain" description="Helix-hairpin-helix DNA-binding motif class 1" evidence="2">
    <location>
        <begin position="66"/>
        <end position="85"/>
    </location>
</feature>
<keyword evidence="4" id="KW-1185">Reference proteome</keyword>
<protein>
    <submittedName>
        <fullName evidence="3">Competence protein ComEA helix-hairpin-helix repeat protein</fullName>
    </submittedName>
</protein>
<dbReference type="GO" id="GO:0006281">
    <property type="term" value="P:DNA repair"/>
    <property type="evidence" value="ECO:0007669"/>
    <property type="project" value="InterPro"/>
</dbReference>
<evidence type="ECO:0000313" key="4">
    <source>
        <dbReference type="Proteomes" id="UP000002383"/>
    </source>
</evidence>
<name>B8GRS8_THISH</name>